<dbReference type="STRING" id="5762.D2W2X2"/>
<evidence type="ECO:0000256" key="4">
    <source>
        <dbReference type="ARBA" id="ARBA00022840"/>
    </source>
</evidence>
<evidence type="ECO:0000256" key="1">
    <source>
        <dbReference type="ARBA" id="ARBA00013160"/>
    </source>
</evidence>
<dbReference type="InterPro" id="IPR002307">
    <property type="entry name" value="Tyr-tRNA-ligase"/>
</dbReference>
<dbReference type="EC" id="6.1.1.1" evidence="1 11"/>
<dbReference type="Pfam" id="PF00579">
    <property type="entry name" value="tRNA-synt_1b"/>
    <property type="match status" value="1"/>
</dbReference>
<dbReference type="Gene3D" id="3.40.50.620">
    <property type="entry name" value="HUPs"/>
    <property type="match status" value="1"/>
</dbReference>
<organism evidence="14">
    <name type="scientific">Naegleria gruberi</name>
    <name type="common">Amoeba</name>
    <dbReference type="NCBI Taxonomy" id="5762"/>
    <lineage>
        <taxon>Eukaryota</taxon>
        <taxon>Discoba</taxon>
        <taxon>Heterolobosea</taxon>
        <taxon>Tetramitia</taxon>
        <taxon>Eutetramitia</taxon>
        <taxon>Vahlkampfiidae</taxon>
        <taxon>Naegleria</taxon>
    </lineage>
</organism>
<dbReference type="VEuPathDB" id="AmoebaDB:NAEGRDRAFT_75743"/>
<dbReference type="SUPFAM" id="SSF52374">
    <property type="entry name" value="Nucleotidylyl transferase"/>
    <property type="match status" value="1"/>
</dbReference>
<dbReference type="OMA" id="YMMAKDS"/>
<dbReference type="KEGG" id="ngr:NAEGRDRAFT_75743"/>
<keyword evidence="5 10" id="KW-0694">RNA-binding</keyword>
<protein>
    <recommendedName>
        <fullName evidence="1 11">Tyrosine--tRNA ligase</fullName>
        <ecNumber evidence="1 11">6.1.1.1</ecNumber>
    </recommendedName>
    <alternativeName>
        <fullName evidence="8 11">Tyrosyl-tRNA synthetase</fullName>
    </alternativeName>
</protein>
<dbReference type="AlphaFoldDB" id="D2W2X2"/>
<evidence type="ECO:0000256" key="5">
    <source>
        <dbReference type="ARBA" id="ARBA00022884"/>
    </source>
</evidence>
<dbReference type="InterPro" id="IPR024088">
    <property type="entry name" value="Tyr-tRNA-ligase_bac-type"/>
</dbReference>
<keyword evidence="6 11" id="KW-0648">Protein biosynthesis</keyword>
<dbReference type="InParanoid" id="D2W2X2"/>
<feature type="domain" description="RNA-binding S4" evidence="12">
    <location>
        <begin position="424"/>
        <end position="487"/>
    </location>
</feature>
<dbReference type="PANTHER" id="PTHR11766">
    <property type="entry name" value="TYROSYL-TRNA SYNTHETASE"/>
    <property type="match status" value="1"/>
</dbReference>
<evidence type="ECO:0000256" key="2">
    <source>
        <dbReference type="ARBA" id="ARBA00022598"/>
    </source>
</evidence>
<dbReference type="InterPro" id="IPR014729">
    <property type="entry name" value="Rossmann-like_a/b/a_fold"/>
</dbReference>
<evidence type="ECO:0000256" key="9">
    <source>
        <dbReference type="ARBA" id="ARBA00048248"/>
    </source>
</evidence>
<dbReference type="GO" id="GO:0005524">
    <property type="term" value="F:ATP binding"/>
    <property type="evidence" value="ECO:0007669"/>
    <property type="project" value="UniProtKB-KW"/>
</dbReference>
<dbReference type="NCBIfam" id="TIGR00234">
    <property type="entry name" value="tyrS"/>
    <property type="match status" value="1"/>
</dbReference>
<evidence type="ECO:0000256" key="11">
    <source>
        <dbReference type="RuleBase" id="RU361234"/>
    </source>
</evidence>
<dbReference type="GO" id="GO:0004831">
    <property type="term" value="F:tyrosine-tRNA ligase activity"/>
    <property type="evidence" value="ECO:0007669"/>
    <property type="project" value="UniProtKB-EC"/>
</dbReference>
<dbReference type="SUPFAM" id="SSF55174">
    <property type="entry name" value="Alpha-L RNA-binding motif"/>
    <property type="match status" value="1"/>
</dbReference>
<gene>
    <name evidence="13" type="ORF">NAEGRDRAFT_75743</name>
</gene>
<evidence type="ECO:0000256" key="6">
    <source>
        <dbReference type="ARBA" id="ARBA00022917"/>
    </source>
</evidence>
<proteinExistence type="inferred from homology"/>
<keyword evidence="3 11" id="KW-0547">Nucleotide-binding</keyword>
<accession>D2W2X2</accession>
<keyword evidence="4 11" id="KW-0067">ATP-binding</keyword>
<dbReference type="GO" id="GO:0003723">
    <property type="term" value="F:RNA binding"/>
    <property type="evidence" value="ECO:0007669"/>
    <property type="project" value="UniProtKB-KW"/>
</dbReference>
<dbReference type="GeneID" id="8859903"/>
<keyword evidence="2 11" id="KW-0436">Ligase</keyword>
<dbReference type="InterPro" id="IPR002942">
    <property type="entry name" value="S4_RNA-bd"/>
</dbReference>
<dbReference type="FunFam" id="1.10.240.10:FF:000001">
    <property type="entry name" value="Tyrosine--tRNA ligase"/>
    <property type="match status" value="1"/>
</dbReference>
<comment type="similarity">
    <text evidence="11">Belongs to the class-I aminoacyl-tRNA synthetase family.</text>
</comment>
<dbReference type="eggNOG" id="KOG2623">
    <property type="taxonomic scope" value="Eukaryota"/>
</dbReference>
<name>D2W2X2_NAEGR</name>
<dbReference type="Pfam" id="PF22421">
    <property type="entry name" value="SYY_C-terminal"/>
    <property type="match status" value="1"/>
</dbReference>
<dbReference type="GO" id="GO:0006437">
    <property type="term" value="P:tyrosyl-tRNA aminoacylation"/>
    <property type="evidence" value="ECO:0007669"/>
    <property type="project" value="InterPro"/>
</dbReference>
<dbReference type="InterPro" id="IPR024107">
    <property type="entry name" value="Tyr-tRNA-ligase_bac_1"/>
</dbReference>
<evidence type="ECO:0000256" key="3">
    <source>
        <dbReference type="ARBA" id="ARBA00022741"/>
    </source>
</evidence>
<dbReference type="HAMAP" id="MF_02006">
    <property type="entry name" value="Tyr_tRNA_synth_type1"/>
    <property type="match status" value="1"/>
</dbReference>
<dbReference type="FunCoup" id="D2W2X2">
    <property type="interactions" value="388"/>
</dbReference>
<dbReference type="PANTHER" id="PTHR11766:SF0">
    <property type="entry name" value="TYROSINE--TRNA LIGASE, MITOCHONDRIAL"/>
    <property type="match status" value="1"/>
</dbReference>
<dbReference type="Gene3D" id="3.10.290.10">
    <property type="entry name" value="RNA-binding S4 domain"/>
    <property type="match status" value="1"/>
</dbReference>
<evidence type="ECO:0000259" key="12">
    <source>
        <dbReference type="SMART" id="SM00363"/>
    </source>
</evidence>
<dbReference type="GO" id="GO:0005829">
    <property type="term" value="C:cytosol"/>
    <property type="evidence" value="ECO:0007669"/>
    <property type="project" value="TreeGrafter"/>
</dbReference>
<dbReference type="InterPro" id="IPR036986">
    <property type="entry name" value="S4_RNA-bd_sf"/>
</dbReference>
<dbReference type="PROSITE" id="PS50889">
    <property type="entry name" value="S4"/>
    <property type="match status" value="1"/>
</dbReference>
<evidence type="ECO:0000313" key="13">
    <source>
        <dbReference type="EMBL" id="EFC36623.1"/>
    </source>
</evidence>
<evidence type="ECO:0000313" key="14">
    <source>
        <dbReference type="Proteomes" id="UP000006671"/>
    </source>
</evidence>
<dbReference type="OrthoDB" id="337870at2759"/>
<dbReference type="GO" id="GO:0005739">
    <property type="term" value="C:mitochondrion"/>
    <property type="evidence" value="ECO:0007669"/>
    <property type="project" value="TreeGrafter"/>
</dbReference>
<dbReference type="InterPro" id="IPR002305">
    <property type="entry name" value="aa-tRNA-synth_Ic"/>
</dbReference>
<dbReference type="CDD" id="cd00165">
    <property type="entry name" value="S4"/>
    <property type="match status" value="1"/>
</dbReference>
<dbReference type="Proteomes" id="UP000006671">
    <property type="component" value="Unassembled WGS sequence"/>
</dbReference>
<dbReference type="RefSeq" id="XP_002669367.1">
    <property type="nucleotide sequence ID" value="XM_002669321.1"/>
</dbReference>
<comment type="catalytic activity">
    <reaction evidence="9 11">
        <text>tRNA(Tyr) + L-tyrosine + ATP = L-tyrosyl-tRNA(Tyr) + AMP + diphosphate + H(+)</text>
        <dbReference type="Rhea" id="RHEA:10220"/>
        <dbReference type="Rhea" id="RHEA-COMP:9706"/>
        <dbReference type="Rhea" id="RHEA-COMP:9707"/>
        <dbReference type="ChEBI" id="CHEBI:15378"/>
        <dbReference type="ChEBI" id="CHEBI:30616"/>
        <dbReference type="ChEBI" id="CHEBI:33019"/>
        <dbReference type="ChEBI" id="CHEBI:58315"/>
        <dbReference type="ChEBI" id="CHEBI:78442"/>
        <dbReference type="ChEBI" id="CHEBI:78536"/>
        <dbReference type="ChEBI" id="CHEBI:456215"/>
        <dbReference type="EC" id="6.1.1.1"/>
    </reaction>
</comment>
<keyword evidence="7 11" id="KW-0030">Aminoacyl-tRNA synthetase</keyword>
<evidence type="ECO:0000256" key="10">
    <source>
        <dbReference type="PROSITE-ProRule" id="PRU00182"/>
    </source>
</evidence>
<dbReference type="PRINTS" id="PR01040">
    <property type="entry name" value="TRNASYNTHTYR"/>
</dbReference>
<evidence type="ECO:0000256" key="7">
    <source>
        <dbReference type="ARBA" id="ARBA00023146"/>
    </source>
</evidence>
<dbReference type="EMBL" id="GG738928">
    <property type="protein sequence ID" value="EFC36623.1"/>
    <property type="molecule type" value="Genomic_DNA"/>
</dbReference>
<dbReference type="CDD" id="cd00805">
    <property type="entry name" value="TyrRS_core"/>
    <property type="match status" value="1"/>
</dbReference>
<dbReference type="Gene3D" id="1.10.240.10">
    <property type="entry name" value="Tyrosyl-Transfer RNA Synthetase"/>
    <property type="match status" value="1"/>
</dbReference>
<dbReference type="InterPro" id="IPR054608">
    <property type="entry name" value="SYY-like_C"/>
</dbReference>
<reference evidence="13 14" key="1">
    <citation type="journal article" date="2010" name="Cell">
        <title>The genome of Naegleria gruberi illuminates early eukaryotic versatility.</title>
        <authorList>
            <person name="Fritz-Laylin L.K."/>
            <person name="Prochnik S.E."/>
            <person name="Ginger M.L."/>
            <person name="Dacks J.B."/>
            <person name="Carpenter M.L."/>
            <person name="Field M.C."/>
            <person name="Kuo A."/>
            <person name="Paredez A."/>
            <person name="Chapman J."/>
            <person name="Pham J."/>
            <person name="Shu S."/>
            <person name="Neupane R."/>
            <person name="Cipriano M."/>
            <person name="Mancuso J."/>
            <person name="Tu H."/>
            <person name="Salamov A."/>
            <person name="Lindquist E."/>
            <person name="Shapiro H."/>
            <person name="Lucas S."/>
            <person name="Grigoriev I.V."/>
            <person name="Cande W.Z."/>
            <person name="Fulton C."/>
            <person name="Rokhsar D.S."/>
            <person name="Dawson S.C."/>
        </authorList>
    </citation>
    <scope>NUCLEOTIDE SEQUENCE [LARGE SCALE GENOMIC DNA]</scope>
    <source>
        <strain evidence="13 14">NEG-M</strain>
    </source>
</reference>
<keyword evidence="14" id="KW-1185">Reference proteome</keyword>
<dbReference type="SMART" id="SM00363">
    <property type="entry name" value="S4"/>
    <property type="match status" value="1"/>
</dbReference>
<sequence>MQRSLLRQTSLVDSGLFLKNRKYLIGGNNIQRRFNQTSSSNNNEFISDLKKRGIYNDATSGFDNLMQEMNSGSELAKSIGIYAGFDPTASGLHVGNLLVLQTLKRFQLAFNPKNVHIYCLVGGATGRIGDPSGRKTERPLLDESTINNNIEGLKREMNSFFSSKNNVTVVNNADWLGEMKMIDLLRNVGKYFQIANMLRLDSVKSRVENADADNGGMTFTEFSYSLFQSYDFFHLLNSNNVRLQIGGSDQWGNITSGLEFIKKKQTAMPESCQSVCSGMTIPLLTTADGVKFGKSMGNAVWLNPEMTSVFDFYQYFLRVQDADVEKLLKMLTFVSLEDIDQILQEHNQQPEKRIAQQRLAEELTTQIHGKEQLEKVQKCTNLLFGASSEEAIEILKTLSKKDITSLMKDSVGGQVPKEDLLSKPIIDIALALKLGPSKSELGKLIKSGGFYINYKRQIDPKYVMTEADLVAGNGSIAVLRLGKKNYHLIEAI</sequence>
<evidence type="ECO:0000256" key="8">
    <source>
        <dbReference type="ARBA" id="ARBA00033323"/>
    </source>
</evidence>